<feature type="transmembrane region" description="Helical" evidence="1">
    <location>
        <begin position="12"/>
        <end position="35"/>
    </location>
</feature>
<dbReference type="RefSeq" id="WP_224037821.1">
    <property type="nucleotide sequence ID" value="NZ_AP024849.1"/>
</dbReference>
<keyword evidence="1" id="KW-0812">Transmembrane</keyword>
<gene>
    <name evidence="2" type="ORF">psyc5s11_23910</name>
</gene>
<proteinExistence type="predicted"/>
<evidence type="ECO:0000256" key="1">
    <source>
        <dbReference type="SAM" id="Phobius"/>
    </source>
</evidence>
<protein>
    <recommendedName>
        <fullName evidence="4">DUF3899 domain-containing protein</fullName>
    </recommendedName>
</protein>
<evidence type="ECO:0000313" key="3">
    <source>
        <dbReference type="Proteomes" id="UP000824633"/>
    </source>
</evidence>
<dbReference type="EMBL" id="AP024849">
    <property type="protein sequence ID" value="BCZ46324.1"/>
    <property type="molecule type" value="Genomic_DNA"/>
</dbReference>
<name>A0ABM7T341_9CLOT</name>
<sequence length="124" mass="13717">MNKRENKRLVKYIFFEILLSAILLLIGLAIVYFTNYNFKDVLFVEGMVVIILGIFSGISGNSTGLSLQGMGQNNAQYVSNANLETLKEEKEKTKNNLNPNISIGLNMVSLIIGGAICIIIDFII</sequence>
<dbReference type="Proteomes" id="UP000824633">
    <property type="component" value="Chromosome"/>
</dbReference>
<keyword evidence="3" id="KW-1185">Reference proteome</keyword>
<evidence type="ECO:0008006" key="4">
    <source>
        <dbReference type="Google" id="ProtNLM"/>
    </source>
</evidence>
<accession>A0ABM7T341</accession>
<reference evidence="3" key="1">
    <citation type="submission" date="2021-07" db="EMBL/GenBank/DDBJ databases">
        <title>Complete genome sequencing of a Clostridium isolate.</title>
        <authorList>
            <person name="Ueki A."/>
            <person name="Tonouchi A."/>
        </authorList>
    </citation>
    <scope>NUCLEOTIDE SEQUENCE [LARGE SCALE GENOMIC DNA]</scope>
    <source>
        <strain evidence="3">C5S11</strain>
    </source>
</reference>
<feature type="transmembrane region" description="Helical" evidence="1">
    <location>
        <begin position="41"/>
        <end position="60"/>
    </location>
</feature>
<feature type="transmembrane region" description="Helical" evidence="1">
    <location>
        <begin position="103"/>
        <end position="123"/>
    </location>
</feature>
<evidence type="ECO:0000313" key="2">
    <source>
        <dbReference type="EMBL" id="BCZ46324.1"/>
    </source>
</evidence>
<keyword evidence="1" id="KW-0472">Membrane</keyword>
<organism evidence="2 3">
    <name type="scientific">Clostridium gelidum</name>
    <dbReference type="NCBI Taxonomy" id="704125"/>
    <lineage>
        <taxon>Bacteria</taxon>
        <taxon>Bacillati</taxon>
        <taxon>Bacillota</taxon>
        <taxon>Clostridia</taxon>
        <taxon>Eubacteriales</taxon>
        <taxon>Clostridiaceae</taxon>
        <taxon>Clostridium</taxon>
    </lineage>
</organism>
<keyword evidence="1" id="KW-1133">Transmembrane helix</keyword>